<sequence length="164" mass="18385">MQLAVALSIHFCACFQTRRRIQREKARLREIRIAAAQSPPPYAFVVGECHLSQNRDNNNLQHQNSNSQRHRNFCCLPGTCCSRQDKDISSGYVLPATHGSPSSVQFSQYYTNNGLTTGEATSDTISKRNELSSGMNNEHEPPSYEDALKRESMMAGAILTDEKF</sequence>
<proteinExistence type="predicted"/>
<organism evidence="1 2">
    <name type="scientific">Orchesella cincta</name>
    <name type="common">Springtail</name>
    <name type="synonym">Podura cincta</name>
    <dbReference type="NCBI Taxonomy" id="48709"/>
    <lineage>
        <taxon>Eukaryota</taxon>
        <taxon>Metazoa</taxon>
        <taxon>Ecdysozoa</taxon>
        <taxon>Arthropoda</taxon>
        <taxon>Hexapoda</taxon>
        <taxon>Collembola</taxon>
        <taxon>Entomobryomorpha</taxon>
        <taxon>Entomobryoidea</taxon>
        <taxon>Orchesellidae</taxon>
        <taxon>Orchesellinae</taxon>
        <taxon>Orchesella</taxon>
    </lineage>
</organism>
<comment type="caution">
    <text evidence="1">The sequence shown here is derived from an EMBL/GenBank/DDBJ whole genome shotgun (WGS) entry which is preliminary data.</text>
</comment>
<dbReference type="AlphaFoldDB" id="A0A1D2N6L4"/>
<name>A0A1D2N6L4_ORCCI</name>
<evidence type="ECO:0000313" key="1">
    <source>
        <dbReference type="EMBL" id="ODN00913.1"/>
    </source>
</evidence>
<dbReference type="EMBL" id="LJIJ01000181">
    <property type="protein sequence ID" value="ODN00913.1"/>
    <property type="molecule type" value="Genomic_DNA"/>
</dbReference>
<reference evidence="1 2" key="1">
    <citation type="journal article" date="2016" name="Genome Biol. Evol.">
        <title>Gene Family Evolution Reflects Adaptation to Soil Environmental Stressors in the Genome of the Collembolan Orchesella cincta.</title>
        <authorList>
            <person name="Faddeeva-Vakhrusheva A."/>
            <person name="Derks M.F."/>
            <person name="Anvar S.Y."/>
            <person name="Agamennone V."/>
            <person name="Suring W."/>
            <person name="Smit S."/>
            <person name="van Straalen N.M."/>
            <person name="Roelofs D."/>
        </authorList>
    </citation>
    <scope>NUCLEOTIDE SEQUENCE [LARGE SCALE GENOMIC DNA]</scope>
    <source>
        <tissue evidence="1">Mixed pool</tissue>
    </source>
</reference>
<dbReference type="Proteomes" id="UP000094527">
    <property type="component" value="Unassembled WGS sequence"/>
</dbReference>
<keyword evidence="2" id="KW-1185">Reference proteome</keyword>
<evidence type="ECO:0000313" key="2">
    <source>
        <dbReference type="Proteomes" id="UP000094527"/>
    </source>
</evidence>
<gene>
    <name evidence="1" type="ORF">Ocin01_05748</name>
</gene>
<accession>A0A1D2N6L4</accession>
<protein>
    <submittedName>
        <fullName evidence="1">Uncharacterized protein</fullName>
    </submittedName>
</protein>